<dbReference type="InterPro" id="IPR002347">
    <property type="entry name" value="SDR_fam"/>
</dbReference>
<dbReference type="HOGENOM" id="CLU_010194_2_9_1"/>
<protein>
    <submittedName>
        <fullName evidence="5">Uncharacterized protein</fullName>
    </submittedName>
</protein>
<reference evidence="5 6" key="1">
    <citation type="submission" date="2014-04" db="EMBL/GenBank/DDBJ databases">
        <authorList>
            <consortium name="DOE Joint Genome Institute"/>
            <person name="Kuo A."/>
            <person name="Martino E."/>
            <person name="Perotto S."/>
            <person name="Kohler A."/>
            <person name="Nagy L.G."/>
            <person name="Floudas D."/>
            <person name="Copeland A."/>
            <person name="Barry K.W."/>
            <person name="Cichocki N."/>
            <person name="Veneault-Fourrey C."/>
            <person name="LaButti K."/>
            <person name="Lindquist E.A."/>
            <person name="Lipzen A."/>
            <person name="Lundell T."/>
            <person name="Morin E."/>
            <person name="Murat C."/>
            <person name="Sun H."/>
            <person name="Tunlid A."/>
            <person name="Henrissat B."/>
            <person name="Grigoriev I.V."/>
            <person name="Hibbett D.S."/>
            <person name="Martin F."/>
            <person name="Nordberg H.P."/>
            <person name="Cantor M.N."/>
            <person name="Hua S.X."/>
        </authorList>
    </citation>
    <scope>NUCLEOTIDE SEQUENCE [LARGE SCALE GENOMIC DNA]</scope>
    <source>
        <strain evidence="5 6">Zn</strain>
    </source>
</reference>
<dbReference type="GO" id="GO:0016491">
    <property type="term" value="F:oxidoreductase activity"/>
    <property type="evidence" value="ECO:0007669"/>
    <property type="project" value="UniProtKB-KW"/>
</dbReference>
<dbReference type="Gene3D" id="3.40.50.720">
    <property type="entry name" value="NAD(P)-binding Rossmann-like Domain"/>
    <property type="match status" value="1"/>
</dbReference>
<dbReference type="SUPFAM" id="SSF51735">
    <property type="entry name" value="NAD(P)-binding Rossmann-fold domains"/>
    <property type="match status" value="1"/>
</dbReference>
<dbReference type="STRING" id="913774.A0A0C3GF32"/>
<gene>
    <name evidence="5" type="ORF">OIDMADRAFT_60506</name>
</gene>
<dbReference type="PRINTS" id="PR00081">
    <property type="entry name" value="GDHRDH"/>
</dbReference>
<evidence type="ECO:0000256" key="3">
    <source>
        <dbReference type="RuleBase" id="RU000363"/>
    </source>
</evidence>
<feature type="chain" id="PRO_5002164566" evidence="4">
    <location>
        <begin position="21"/>
        <end position="290"/>
    </location>
</feature>
<dbReference type="PANTHER" id="PTHR43976:SF16">
    <property type="entry name" value="SHORT-CHAIN DEHYDROGENASE_REDUCTASE FAMILY PROTEIN"/>
    <property type="match status" value="1"/>
</dbReference>
<name>A0A0C3GF32_OIDMZ</name>
<evidence type="ECO:0000256" key="2">
    <source>
        <dbReference type="ARBA" id="ARBA00023002"/>
    </source>
</evidence>
<evidence type="ECO:0000313" key="6">
    <source>
        <dbReference type="Proteomes" id="UP000054321"/>
    </source>
</evidence>
<evidence type="ECO:0000256" key="4">
    <source>
        <dbReference type="SAM" id="SignalP"/>
    </source>
</evidence>
<evidence type="ECO:0000256" key="1">
    <source>
        <dbReference type="ARBA" id="ARBA00006484"/>
    </source>
</evidence>
<dbReference type="AlphaFoldDB" id="A0A0C3GF32"/>
<comment type="similarity">
    <text evidence="1 3">Belongs to the short-chain dehydrogenases/reductases (SDR) family.</text>
</comment>
<dbReference type="Proteomes" id="UP000054321">
    <property type="component" value="Unassembled WGS sequence"/>
</dbReference>
<dbReference type="Pfam" id="PF00106">
    <property type="entry name" value="adh_short"/>
    <property type="match status" value="1"/>
</dbReference>
<dbReference type="OrthoDB" id="1274115at2759"/>
<feature type="signal peptide" evidence="4">
    <location>
        <begin position="1"/>
        <end position="20"/>
    </location>
</feature>
<reference evidence="6" key="2">
    <citation type="submission" date="2015-01" db="EMBL/GenBank/DDBJ databases">
        <title>Evolutionary Origins and Diversification of the Mycorrhizal Mutualists.</title>
        <authorList>
            <consortium name="DOE Joint Genome Institute"/>
            <consortium name="Mycorrhizal Genomics Consortium"/>
            <person name="Kohler A."/>
            <person name="Kuo A."/>
            <person name="Nagy L.G."/>
            <person name="Floudas D."/>
            <person name="Copeland A."/>
            <person name="Barry K.W."/>
            <person name="Cichocki N."/>
            <person name="Veneault-Fourrey C."/>
            <person name="LaButti K."/>
            <person name="Lindquist E.A."/>
            <person name="Lipzen A."/>
            <person name="Lundell T."/>
            <person name="Morin E."/>
            <person name="Murat C."/>
            <person name="Riley R."/>
            <person name="Ohm R."/>
            <person name="Sun H."/>
            <person name="Tunlid A."/>
            <person name="Henrissat B."/>
            <person name="Grigoriev I.V."/>
            <person name="Hibbett D.S."/>
            <person name="Martin F."/>
        </authorList>
    </citation>
    <scope>NUCLEOTIDE SEQUENCE [LARGE SCALE GENOMIC DNA]</scope>
    <source>
        <strain evidence="6">Zn</strain>
    </source>
</reference>
<keyword evidence="6" id="KW-1185">Reference proteome</keyword>
<dbReference type="PRINTS" id="PR00080">
    <property type="entry name" value="SDRFAMILY"/>
</dbReference>
<proteinExistence type="inferred from homology"/>
<keyword evidence="4" id="KW-0732">Signal</keyword>
<dbReference type="EMBL" id="KN832889">
    <property type="protein sequence ID" value="KIM94730.1"/>
    <property type="molecule type" value="Genomic_DNA"/>
</dbReference>
<dbReference type="InterPro" id="IPR051911">
    <property type="entry name" value="SDR_oxidoreductase"/>
</dbReference>
<dbReference type="InParanoid" id="A0A0C3GF32"/>
<keyword evidence="2" id="KW-0560">Oxidoreductase</keyword>
<evidence type="ECO:0000313" key="5">
    <source>
        <dbReference type="EMBL" id="KIM94730.1"/>
    </source>
</evidence>
<organism evidence="5 6">
    <name type="scientific">Oidiodendron maius (strain Zn)</name>
    <dbReference type="NCBI Taxonomy" id="913774"/>
    <lineage>
        <taxon>Eukaryota</taxon>
        <taxon>Fungi</taxon>
        <taxon>Dikarya</taxon>
        <taxon>Ascomycota</taxon>
        <taxon>Pezizomycotina</taxon>
        <taxon>Leotiomycetes</taxon>
        <taxon>Leotiomycetes incertae sedis</taxon>
        <taxon>Myxotrichaceae</taxon>
        <taxon>Oidiodendron</taxon>
    </lineage>
</organism>
<accession>A0A0C3GF32</accession>
<dbReference type="PANTHER" id="PTHR43976">
    <property type="entry name" value="SHORT CHAIN DEHYDROGENASE"/>
    <property type="match status" value="1"/>
</dbReference>
<dbReference type="InterPro" id="IPR036291">
    <property type="entry name" value="NAD(P)-bd_dom_sf"/>
</dbReference>
<sequence length="290" mass="31196">MANLVWLITGVSNGFGLALARTALAAKHQVIGSVRNKNASADAVREIVEKGGHVIEVDMTEPQQSIVMKVQAAEAKYGRIDVLVNNAGYSILGGIEQFSEDEVLRQYRTNVYGPLFTTQGVLPGMRTRRSGFIVNISSVGGQDSHATGGLYGATKFALEGMSESLYYEVKEFGIGVLIVEPGLFRTNFLHALETPKKILPEGYKGSVVDKTLGLFSGMLGKQPGDPDKAVRRLFEVVTGNGSGGKLRGKVLRLPLGMDAVERIEKKTRTVLADVAEARKLEEDASTALGK</sequence>